<accession>A0ABW9DYG9</accession>
<feature type="transmembrane region" description="Helical" evidence="7">
    <location>
        <begin position="97"/>
        <end position="118"/>
    </location>
</feature>
<gene>
    <name evidence="9" type="ORF">PQQ63_23685</name>
</gene>
<reference evidence="9 10" key="1">
    <citation type="journal article" date="2024" name="Chem. Sci.">
        <title>Discovery of megapolipeptins by genome mining of a Burkholderiales bacteria collection.</title>
        <authorList>
            <person name="Paulo B.S."/>
            <person name="Recchia M.J.J."/>
            <person name="Lee S."/>
            <person name="Fergusson C.H."/>
            <person name="Romanowski S.B."/>
            <person name="Hernandez A."/>
            <person name="Krull N."/>
            <person name="Liu D.Y."/>
            <person name="Cavanagh H."/>
            <person name="Bos A."/>
            <person name="Gray C.A."/>
            <person name="Murphy B.T."/>
            <person name="Linington R.G."/>
            <person name="Eustaquio A.S."/>
        </authorList>
    </citation>
    <scope>NUCLEOTIDE SEQUENCE [LARGE SCALE GENOMIC DNA]</scope>
    <source>
        <strain evidence="9 10">RL17-338-BIC-A</strain>
    </source>
</reference>
<keyword evidence="4 7" id="KW-0812">Transmembrane</keyword>
<keyword evidence="10" id="KW-1185">Reference proteome</keyword>
<dbReference type="Proteomes" id="UP001629432">
    <property type="component" value="Unassembled WGS sequence"/>
</dbReference>
<dbReference type="PANTHER" id="PTHR43045:SF1">
    <property type="entry name" value="SHIKIMATE TRANSPORTER"/>
    <property type="match status" value="1"/>
</dbReference>
<evidence type="ECO:0000256" key="4">
    <source>
        <dbReference type="ARBA" id="ARBA00022692"/>
    </source>
</evidence>
<evidence type="ECO:0000256" key="6">
    <source>
        <dbReference type="ARBA" id="ARBA00023136"/>
    </source>
</evidence>
<evidence type="ECO:0000313" key="9">
    <source>
        <dbReference type="EMBL" id="MFM0639694.1"/>
    </source>
</evidence>
<keyword evidence="6 7" id="KW-0472">Membrane</keyword>
<evidence type="ECO:0000259" key="8">
    <source>
        <dbReference type="PROSITE" id="PS50850"/>
    </source>
</evidence>
<dbReference type="SUPFAM" id="SSF103473">
    <property type="entry name" value="MFS general substrate transporter"/>
    <property type="match status" value="1"/>
</dbReference>
<dbReference type="PANTHER" id="PTHR43045">
    <property type="entry name" value="SHIKIMATE TRANSPORTER"/>
    <property type="match status" value="1"/>
</dbReference>
<evidence type="ECO:0000256" key="2">
    <source>
        <dbReference type="ARBA" id="ARBA00022448"/>
    </source>
</evidence>
<feature type="domain" description="Major facilitator superfamily (MFS) profile" evidence="8">
    <location>
        <begin position="25"/>
        <end position="432"/>
    </location>
</feature>
<dbReference type="InterPro" id="IPR005829">
    <property type="entry name" value="Sugar_transporter_CS"/>
</dbReference>
<keyword evidence="3" id="KW-1003">Cell membrane</keyword>
<feature type="transmembrane region" description="Helical" evidence="7">
    <location>
        <begin position="124"/>
        <end position="150"/>
    </location>
</feature>
<proteinExistence type="predicted"/>
<dbReference type="Gene3D" id="1.20.1250.20">
    <property type="entry name" value="MFS general substrate transporter like domains"/>
    <property type="match status" value="2"/>
</dbReference>
<keyword evidence="2" id="KW-0813">Transport</keyword>
<dbReference type="InterPro" id="IPR020846">
    <property type="entry name" value="MFS_dom"/>
</dbReference>
<dbReference type="RefSeq" id="WP_408236618.1">
    <property type="nucleotide sequence ID" value="NZ_JAQQCF010000022.1"/>
</dbReference>
<dbReference type="PROSITE" id="PS50850">
    <property type="entry name" value="MFS"/>
    <property type="match status" value="1"/>
</dbReference>
<feature type="transmembrane region" description="Helical" evidence="7">
    <location>
        <begin position="339"/>
        <end position="359"/>
    </location>
</feature>
<feature type="transmembrane region" description="Helical" evidence="7">
    <location>
        <begin position="285"/>
        <end position="304"/>
    </location>
</feature>
<dbReference type="PROSITE" id="PS00217">
    <property type="entry name" value="SUGAR_TRANSPORT_2"/>
    <property type="match status" value="1"/>
</dbReference>
<evidence type="ECO:0000256" key="7">
    <source>
        <dbReference type="SAM" id="Phobius"/>
    </source>
</evidence>
<keyword evidence="5 7" id="KW-1133">Transmembrane helix</keyword>
<evidence type="ECO:0000313" key="10">
    <source>
        <dbReference type="Proteomes" id="UP001629432"/>
    </source>
</evidence>
<name>A0ABW9DYG9_9BURK</name>
<dbReference type="CDD" id="cd17369">
    <property type="entry name" value="MFS_ShiA_like"/>
    <property type="match status" value="1"/>
</dbReference>
<evidence type="ECO:0000256" key="3">
    <source>
        <dbReference type="ARBA" id="ARBA00022475"/>
    </source>
</evidence>
<sequence>MNIQSAGLPGVSAGATSSGSVQRRAAIASVIGTTIEWYDFFIYGTAAALVFPSVFFSHSGSAGLMASFATIFVGFLSRPLGAAIFGHMGDRVGRKSTLVATLMLMGIATVLVGLLPAAKTLGPVAGWLLVALRFVQGVGVGGEWGGAVLLSMESHRGSHRGFMASLPHIGVPLGLVISVLAWSACSHLSGAHLLEYGWRIPFLASGALLVIGLVIRMGVPETHDFIEANRNVKERRTPLVEAIRTEWRTILLAALIRPGEQASFYMLSTFVVLYGSTTLGMGREFILNAVLIAALVSCFTVPLFGYLSDRIGRRTTYLVGAIAMMLFAFPYFAMLETRMPLLIIVGIVMLMVIHDIMYGSQAAYIAESFPAHIRYSGASLGYQGASIIAGGPAPLISLWLFQTFHSGYAVAAFLAFMSMVSACAAFFLGRKR</sequence>
<comment type="subcellular location">
    <subcellularLocation>
        <location evidence="1">Cell membrane</location>
        <topology evidence="1">Multi-pass membrane protein</topology>
    </subcellularLocation>
</comment>
<dbReference type="InterPro" id="IPR011701">
    <property type="entry name" value="MFS"/>
</dbReference>
<feature type="transmembrane region" description="Helical" evidence="7">
    <location>
        <begin position="196"/>
        <end position="215"/>
    </location>
</feature>
<feature type="transmembrane region" description="Helical" evidence="7">
    <location>
        <begin position="407"/>
        <end position="428"/>
    </location>
</feature>
<feature type="transmembrane region" description="Helical" evidence="7">
    <location>
        <begin position="162"/>
        <end position="184"/>
    </location>
</feature>
<comment type="caution">
    <text evidence="9">The sequence shown here is derived from an EMBL/GenBank/DDBJ whole genome shotgun (WGS) entry which is preliminary data.</text>
</comment>
<evidence type="ECO:0000256" key="5">
    <source>
        <dbReference type="ARBA" id="ARBA00022989"/>
    </source>
</evidence>
<dbReference type="EMBL" id="JAQQCF010000022">
    <property type="protein sequence ID" value="MFM0639694.1"/>
    <property type="molecule type" value="Genomic_DNA"/>
</dbReference>
<feature type="transmembrane region" description="Helical" evidence="7">
    <location>
        <begin position="64"/>
        <end position="85"/>
    </location>
</feature>
<dbReference type="InterPro" id="IPR036259">
    <property type="entry name" value="MFS_trans_sf"/>
</dbReference>
<feature type="transmembrane region" description="Helical" evidence="7">
    <location>
        <begin position="316"/>
        <end position="333"/>
    </location>
</feature>
<protein>
    <submittedName>
        <fullName evidence="9">MFS transporter</fullName>
    </submittedName>
</protein>
<dbReference type="Pfam" id="PF07690">
    <property type="entry name" value="MFS_1"/>
    <property type="match status" value="1"/>
</dbReference>
<evidence type="ECO:0000256" key="1">
    <source>
        <dbReference type="ARBA" id="ARBA00004651"/>
    </source>
</evidence>
<feature type="transmembrane region" description="Helical" evidence="7">
    <location>
        <begin position="380"/>
        <end position="401"/>
    </location>
</feature>
<organism evidence="9 10">
    <name type="scientific">Paraburkholderia metrosideri</name>
    <dbReference type="NCBI Taxonomy" id="580937"/>
    <lineage>
        <taxon>Bacteria</taxon>
        <taxon>Pseudomonadati</taxon>
        <taxon>Pseudomonadota</taxon>
        <taxon>Betaproteobacteria</taxon>
        <taxon>Burkholderiales</taxon>
        <taxon>Burkholderiaceae</taxon>
        <taxon>Paraburkholderia</taxon>
    </lineage>
</organism>